<dbReference type="HAMAP" id="MF_00020">
    <property type="entry name" value="Acetate_kinase"/>
    <property type="match status" value="1"/>
</dbReference>
<organism evidence="8 9">
    <name type="scientific">Arcanobacterium haemolyticum (strain ATCC 9345 / DSM 20595 / CCM 5947 / CCUG 17215 / LMG 16163 / NBRC 15585 / NCTC 8452 / 11018)</name>
    <dbReference type="NCBI Taxonomy" id="644284"/>
    <lineage>
        <taxon>Bacteria</taxon>
        <taxon>Bacillati</taxon>
        <taxon>Actinomycetota</taxon>
        <taxon>Actinomycetes</taxon>
        <taxon>Actinomycetales</taxon>
        <taxon>Actinomycetaceae</taxon>
        <taxon>Arcanobacterium</taxon>
    </lineage>
</organism>
<feature type="site" description="Transition state stabilizer" evidence="6">
    <location>
        <position position="235"/>
    </location>
</feature>
<reference evidence="8 9" key="1">
    <citation type="journal article" date="2010" name="Stand. Genomic Sci.">
        <title>Complete genome sequence of Arcanobacterium haemolyticum type strain (11018).</title>
        <authorList>
            <person name="Yasawong M."/>
            <person name="Teshima H."/>
            <person name="Lapidus A."/>
            <person name="Nolan M."/>
            <person name="Lucas S."/>
            <person name="Glavina Del Rio T."/>
            <person name="Tice H."/>
            <person name="Cheng J."/>
            <person name="Bruce D."/>
            <person name="Detter C."/>
            <person name="Tapia R."/>
            <person name="Han C."/>
            <person name="Goodwin L."/>
            <person name="Pitluck S."/>
            <person name="Liolios K."/>
            <person name="Ivanova N."/>
            <person name="Mavromatis K."/>
            <person name="Mikhailova N."/>
            <person name="Pati A."/>
            <person name="Chen A."/>
            <person name="Palaniappan K."/>
            <person name="Land M."/>
            <person name="Hauser L."/>
            <person name="Chang Y."/>
            <person name="Jeffries C."/>
            <person name="Rohde M."/>
            <person name="Sikorski J."/>
            <person name="Pukall R."/>
            <person name="Goker M."/>
            <person name="Woyke T."/>
            <person name="Bristow J."/>
            <person name="Eisen J."/>
            <person name="Markowitz V."/>
            <person name="Hugenholtz P."/>
            <person name="Kyrpides N."/>
            <person name="Klenk H."/>
        </authorList>
    </citation>
    <scope>NUCLEOTIDE SEQUENCE [LARGE SCALE GENOMIC DNA]</scope>
    <source>
        <strain evidence="9">ATCC 9345 / DSM 20595 / CCUG 17215 / LMG 16163 / NBRC 15585 / NCTC 8452 / 11018</strain>
    </source>
</reference>
<comment type="cofactor">
    <cofactor evidence="6">
        <name>Mg(2+)</name>
        <dbReference type="ChEBI" id="CHEBI:18420"/>
    </cofactor>
    <cofactor evidence="6">
        <name>Mn(2+)</name>
        <dbReference type="ChEBI" id="CHEBI:29035"/>
    </cofactor>
    <text evidence="6">Mg(2+). Can also accept Mn(2+).</text>
</comment>
<evidence type="ECO:0000256" key="4">
    <source>
        <dbReference type="ARBA" id="ARBA00022777"/>
    </source>
</evidence>
<evidence type="ECO:0000256" key="6">
    <source>
        <dbReference type="HAMAP-Rule" id="MF_00020"/>
    </source>
</evidence>
<dbReference type="PROSITE" id="PS01076">
    <property type="entry name" value="ACETATE_KINASE_2"/>
    <property type="match status" value="1"/>
</dbReference>
<dbReference type="Proteomes" id="UP000000376">
    <property type="component" value="Chromosome"/>
</dbReference>
<keyword evidence="3 6" id="KW-0547">Nucleotide-binding</keyword>
<dbReference type="HOGENOM" id="CLU_020352_0_1_11"/>
<dbReference type="PROSITE" id="PS01075">
    <property type="entry name" value="ACETATE_KINASE_1"/>
    <property type="match status" value="1"/>
</dbReference>
<evidence type="ECO:0000256" key="2">
    <source>
        <dbReference type="ARBA" id="ARBA00022679"/>
    </source>
</evidence>
<dbReference type="OrthoDB" id="9802453at2"/>
<dbReference type="SUPFAM" id="SSF53067">
    <property type="entry name" value="Actin-like ATPase domain"/>
    <property type="match status" value="2"/>
</dbReference>
<dbReference type="UniPathway" id="UPA00340">
    <property type="reaction ID" value="UER00458"/>
</dbReference>
<feature type="binding site" evidence="6">
    <location>
        <position position="88"/>
    </location>
    <ligand>
        <name>substrate</name>
    </ligand>
</feature>
<comment type="subunit">
    <text evidence="6">Homodimer.</text>
</comment>
<dbReference type="GO" id="GO:0005737">
    <property type="term" value="C:cytoplasm"/>
    <property type="evidence" value="ECO:0007669"/>
    <property type="project" value="UniProtKB-SubCell"/>
</dbReference>
<protein>
    <recommendedName>
        <fullName evidence="6">Acetate kinase</fullName>
        <ecNumber evidence="6">2.7.2.1</ecNumber>
    </recommendedName>
    <alternativeName>
        <fullName evidence="6">Acetokinase</fullName>
    </alternativeName>
</protein>
<evidence type="ECO:0000256" key="1">
    <source>
        <dbReference type="ARBA" id="ARBA00008748"/>
    </source>
</evidence>
<comment type="subcellular location">
    <subcellularLocation>
        <location evidence="6">Cytoplasm</location>
    </subcellularLocation>
</comment>
<evidence type="ECO:0000256" key="5">
    <source>
        <dbReference type="ARBA" id="ARBA00022840"/>
    </source>
</evidence>
<dbReference type="EMBL" id="CP002045">
    <property type="protein sequence ID" value="ADH93019.1"/>
    <property type="molecule type" value="Genomic_DNA"/>
</dbReference>
<dbReference type="InterPro" id="IPR000890">
    <property type="entry name" value="Aliphatic_acid_kin_short-chain"/>
</dbReference>
<dbReference type="GO" id="GO:0005524">
    <property type="term" value="F:ATP binding"/>
    <property type="evidence" value="ECO:0007669"/>
    <property type="project" value="UniProtKB-KW"/>
</dbReference>
<comment type="similarity">
    <text evidence="1 6 7">Belongs to the acetokinase family.</text>
</comment>
<dbReference type="GO" id="GO:0008776">
    <property type="term" value="F:acetate kinase activity"/>
    <property type="evidence" value="ECO:0007669"/>
    <property type="project" value="UniProtKB-UniRule"/>
</dbReference>
<dbReference type="NCBIfam" id="TIGR00016">
    <property type="entry name" value="ackA"/>
    <property type="match status" value="1"/>
</dbReference>
<dbReference type="STRING" id="644284.Arch_1316"/>
<comment type="catalytic activity">
    <reaction evidence="6">
        <text>acetate + ATP = acetyl phosphate + ADP</text>
        <dbReference type="Rhea" id="RHEA:11352"/>
        <dbReference type="ChEBI" id="CHEBI:22191"/>
        <dbReference type="ChEBI" id="CHEBI:30089"/>
        <dbReference type="ChEBI" id="CHEBI:30616"/>
        <dbReference type="ChEBI" id="CHEBI:456216"/>
        <dbReference type="EC" id="2.7.2.1"/>
    </reaction>
</comment>
<keyword evidence="5 6" id="KW-0067">ATP-binding</keyword>
<proteinExistence type="inferred from homology"/>
<comment type="pathway">
    <text evidence="6">Metabolic intermediate biosynthesis; acetyl-CoA biosynthesis; acetyl-CoA from acetate: step 1/2.</text>
</comment>
<dbReference type="KEGG" id="ahe:Arch_1316"/>
<comment type="function">
    <text evidence="6">Catalyzes the formation of acetyl phosphate from acetate and ATP. Can also catalyze the reverse reaction.</text>
</comment>
<dbReference type="GO" id="GO:0006085">
    <property type="term" value="P:acetyl-CoA biosynthetic process"/>
    <property type="evidence" value="ECO:0007669"/>
    <property type="project" value="UniProtKB-UniRule"/>
</dbReference>
<feature type="binding site" evidence="6">
    <location>
        <position position="7"/>
    </location>
    <ligand>
        <name>Mg(2+)</name>
        <dbReference type="ChEBI" id="CHEBI:18420"/>
    </ligand>
</feature>
<dbReference type="GO" id="GO:0000287">
    <property type="term" value="F:magnesium ion binding"/>
    <property type="evidence" value="ECO:0007669"/>
    <property type="project" value="UniProtKB-UniRule"/>
</dbReference>
<keyword evidence="4 6" id="KW-0418">Kinase</keyword>
<keyword evidence="6" id="KW-0479">Metal-binding</keyword>
<keyword evidence="9" id="KW-1185">Reference proteome</keyword>
<dbReference type="InterPro" id="IPR043129">
    <property type="entry name" value="ATPase_NBD"/>
</dbReference>
<feature type="active site" description="Proton donor/acceptor" evidence="6">
    <location>
        <position position="144"/>
    </location>
</feature>
<dbReference type="InterPro" id="IPR023865">
    <property type="entry name" value="Aliphatic_acid_kinase_CS"/>
</dbReference>
<name>D7BK39_ARCHD</name>
<dbReference type="eggNOG" id="COG0282">
    <property type="taxonomic scope" value="Bacteria"/>
</dbReference>
<keyword evidence="2 6" id="KW-0808">Transferase</keyword>
<dbReference type="InterPro" id="IPR004372">
    <property type="entry name" value="Ac/propionate_kinase"/>
</dbReference>
<dbReference type="Gene3D" id="3.30.420.40">
    <property type="match status" value="2"/>
</dbReference>
<feature type="binding site" evidence="6">
    <location>
        <begin position="276"/>
        <end position="278"/>
    </location>
    <ligand>
        <name>ATP</name>
        <dbReference type="ChEBI" id="CHEBI:30616"/>
    </ligand>
</feature>
<dbReference type="Pfam" id="PF00871">
    <property type="entry name" value="Acetate_kinase"/>
    <property type="match status" value="1"/>
</dbReference>
<evidence type="ECO:0000313" key="8">
    <source>
        <dbReference type="EMBL" id="ADH93019.1"/>
    </source>
</evidence>
<dbReference type="PANTHER" id="PTHR21060">
    <property type="entry name" value="ACETATE KINASE"/>
    <property type="match status" value="1"/>
</dbReference>
<dbReference type="RefSeq" id="WP_013170510.1">
    <property type="nucleotide sequence ID" value="NC_014218.1"/>
</dbReference>
<keyword evidence="6" id="KW-0460">Magnesium</keyword>
<dbReference type="CDD" id="cd24010">
    <property type="entry name" value="ASKHA_NBD_AcK_PK"/>
    <property type="match status" value="1"/>
</dbReference>
<feature type="site" description="Transition state stabilizer" evidence="6">
    <location>
        <position position="176"/>
    </location>
</feature>
<feature type="binding site" evidence="6">
    <location>
        <begin position="202"/>
        <end position="206"/>
    </location>
    <ligand>
        <name>ATP</name>
        <dbReference type="ChEBI" id="CHEBI:30616"/>
    </ligand>
</feature>
<dbReference type="GO" id="GO:0006083">
    <property type="term" value="P:acetate metabolic process"/>
    <property type="evidence" value="ECO:0007669"/>
    <property type="project" value="TreeGrafter"/>
</dbReference>
<accession>D7BK39</accession>
<dbReference type="PRINTS" id="PR00471">
    <property type="entry name" value="ACETATEKNASE"/>
</dbReference>
<gene>
    <name evidence="6" type="primary">ackA</name>
    <name evidence="8" type="ordered locus">Arch_1316</name>
</gene>
<dbReference type="PANTHER" id="PTHR21060:SF15">
    <property type="entry name" value="ACETATE KINASE-RELATED"/>
    <property type="match status" value="1"/>
</dbReference>
<dbReference type="PIRSF" id="PIRSF000722">
    <property type="entry name" value="Acetate_prop_kin"/>
    <property type="match status" value="1"/>
</dbReference>
<sequence length="390" mass="41900">MTVLVINSGSSSIKYQLVNPETGESIASGLVERIGETEGHIEHKYNGTTTDINEPVADHSVGLREVIRLFNEVGPKLEDAGIKAIGHRVVQGGKHFDKAVIIDDHVVELIEELIPLGPLHNPAHLKGINVARELFDVPNVAVFDTAFFQHLPAEAATYALDREIAEKYQIRRYGAHGTSHQFVSGKVSELLERDDLKQIVLHLGNGASVSAVVNGAAVDTSMGLTPLEGLVMGTRTGDIDPAAVFHLARQANMSIDELDTLFNKKSGMKGLTGSNDMRAVEAMAEAGDQNAIEALDVYTHRLLKYVGSYTAVMGGLDALTFTAGIGENSSETRAAVLDRLAAFGVKYDAEKNSARSKEPRIISTPDSSVVVLVVPTNEELSIAQQAMDVI</sequence>
<keyword evidence="6" id="KW-0963">Cytoplasm</keyword>
<dbReference type="EC" id="2.7.2.1" evidence="6"/>
<evidence type="ECO:0000256" key="3">
    <source>
        <dbReference type="ARBA" id="ARBA00022741"/>
    </source>
</evidence>
<feature type="binding site" evidence="6">
    <location>
        <position position="14"/>
    </location>
    <ligand>
        <name>ATP</name>
        <dbReference type="ChEBI" id="CHEBI:30616"/>
    </ligand>
</feature>
<evidence type="ECO:0000256" key="7">
    <source>
        <dbReference type="RuleBase" id="RU003835"/>
    </source>
</evidence>
<feature type="binding site" evidence="6">
    <location>
        <begin position="324"/>
        <end position="328"/>
    </location>
    <ligand>
        <name>ATP</name>
        <dbReference type="ChEBI" id="CHEBI:30616"/>
    </ligand>
</feature>
<dbReference type="AlphaFoldDB" id="D7BK39"/>
<evidence type="ECO:0000313" key="9">
    <source>
        <dbReference type="Proteomes" id="UP000000376"/>
    </source>
</evidence>
<feature type="binding site" evidence="6">
    <location>
        <position position="378"/>
    </location>
    <ligand>
        <name>Mg(2+)</name>
        <dbReference type="ChEBI" id="CHEBI:18420"/>
    </ligand>
</feature>